<dbReference type="EMBL" id="JBHMAA010000031">
    <property type="protein sequence ID" value="MFB9951952.1"/>
    <property type="molecule type" value="Genomic_DNA"/>
</dbReference>
<dbReference type="SUPFAM" id="SSF56601">
    <property type="entry name" value="beta-lactamase/transpeptidase-like"/>
    <property type="match status" value="1"/>
</dbReference>
<dbReference type="RefSeq" id="WP_377264771.1">
    <property type="nucleotide sequence ID" value="NZ_JBHMAA010000031.1"/>
</dbReference>
<evidence type="ECO:0000259" key="2">
    <source>
        <dbReference type="Pfam" id="PF00144"/>
    </source>
</evidence>
<feature type="domain" description="Beta-lactamase-related" evidence="2">
    <location>
        <begin position="84"/>
        <end position="394"/>
    </location>
</feature>
<dbReference type="Pfam" id="PF00144">
    <property type="entry name" value="Beta-lactamase"/>
    <property type="match status" value="1"/>
</dbReference>
<keyword evidence="4" id="KW-1185">Reference proteome</keyword>
<evidence type="ECO:0000313" key="4">
    <source>
        <dbReference type="Proteomes" id="UP001589692"/>
    </source>
</evidence>
<protein>
    <submittedName>
        <fullName evidence="3">Serine hydrolase domain-containing protein</fullName>
        <ecNumber evidence="3">3.-.-.-</ecNumber>
    </submittedName>
</protein>
<dbReference type="InterPro" id="IPR001466">
    <property type="entry name" value="Beta-lactam-related"/>
</dbReference>
<dbReference type="PANTHER" id="PTHR43283:SF14">
    <property type="entry name" value="BLL8153 PROTEIN"/>
    <property type="match status" value="1"/>
</dbReference>
<keyword evidence="3" id="KW-0378">Hydrolase</keyword>
<dbReference type="Gene3D" id="3.40.710.10">
    <property type="entry name" value="DD-peptidase/beta-lactamase superfamily"/>
    <property type="match status" value="1"/>
</dbReference>
<feature type="region of interest" description="Disordered" evidence="1">
    <location>
        <begin position="1"/>
        <end position="20"/>
    </location>
</feature>
<comment type="caution">
    <text evidence="3">The sequence shown here is derived from an EMBL/GenBank/DDBJ whole genome shotgun (WGS) entry which is preliminary data.</text>
</comment>
<dbReference type="PANTHER" id="PTHR43283">
    <property type="entry name" value="BETA-LACTAMASE-RELATED"/>
    <property type="match status" value="1"/>
</dbReference>
<accession>A0ABV6AQ18</accession>
<dbReference type="EC" id="3.-.-.-" evidence="3"/>
<reference evidence="3 4" key="1">
    <citation type="submission" date="2024-09" db="EMBL/GenBank/DDBJ databases">
        <authorList>
            <person name="Sun Q."/>
            <person name="Mori K."/>
        </authorList>
    </citation>
    <scope>NUCLEOTIDE SEQUENCE [LARGE SCALE GENOMIC DNA]</scope>
    <source>
        <strain evidence="3 4">TBRC 4938</strain>
    </source>
</reference>
<sequence>MPQSETGLRDTGIPPLGDKDAAVLPKGADQFSWSPEQKLVAHRHMNLLFPSQIIHASQSVFSLNKRPDISVEYSTRGDRLDIDGYMKRTNVTGLLAIKNGEIVLERYDGGNNEKTVWASRSMAKSITSTLLGIAFSKGLIKNLDEPVSVYVPELTGTMYEKVTIRQNLQMTSGIPYTEDTLNPSTDIFPLQACTLNGRKGDFVRFLVWLGSKQNVRPSPAGSVFNYSTADSVLNGLIVERATGLTPPAYLEQEVWQRFGMERDGFWNMESEDGSAFAGSGVGACLRDYGRFGLFVLGGGGLPDGNRLLNETWRRDMVTPSSASLDVSSPYGFQWWLHEFGDVLSAKAGTINPSDPQAPAFRPRGSEKIFYALGSSGQTILINPSENLVIVKWAVWNGARSELGRYEDAAFFAAITERLH</sequence>
<organism evidence="3 4">
    <name type="scientific">Rhizobium puerariae</name>
    <dbReference type="NCBI Taxonomy" id="1585791"/>
    <lineage>
        <taxon>Bacteria</taxon>
        <taxon>Pseudomonadati</taxon>
        <taxon>Pseudomonadota</taxon>
        <taxon>Alphaproteobacteria</taxon>
        <taxon>Hyphomicrobiales</taxon>
        <taxon>Rhizobiaceae</taxon>
        <taxon>Rhizobium/Agrobacterium group</taxon>
        <taxon>Rhizobium</taxon>
    </lineage>
</organism>
<proteinExistence type="predicted"/>
<dbReference type="Proteomes" id="UP001589692">
    <property type="component" value="Unassembled WGS sequence"/>
</dbReference>
<evidence type="ECO:0000313" key="3">
    <source>
        <dbReference type="EMBL" id="MFB9951952.1"/>
    </source>
</evidence>
<name>A0ABV6AQ18_9HYPH</name>
<evidence type="ECO:0000256" key="1">
    <source>
        <dbReference type="SAM" id="MobiDB-lite"/>
    </source>
</evidence>
<gene>
    <name evidence="3" type="ORF">ACFFP0_24145</name>
</gene>
<dbReference type="InterPro" id="IPR050789">
    <property type="entry name" value="Diverse_Enzym_Activities"/>
</dbReference>
<dbReference type="InterPro" id="IPR012338">
    <property type="entry name" value="Beta-lactam/transpept-like"/>
</dbReference>
<dbReference type="GO" id="GO:0016787">
    <property type="term" value="F:hydrolase activity"/>
    <property type="evidence" value="ECO:0007669"/>
    <property type="project" value="UniProtKB-KW"/>
</dbReference>